<feature type="domain" description="AMP-dependent synthetase/ligase" evidence="2">
    <location>
        <begin position="23"/>
        <end position="294"/>
    </location>
</feature>
<dbReference type="InterPro" id="IPR000873">
    <property type="entry name" value="AMP-dep_synth/lig_dom"/>
</dbReference>
<dbReference type="Gene3D" id="3.40.50.12780">
    <property type="entry name" value="N-terminal domain of ligase-like"/>
    <property type="match status" value="1"/>
</dbReference>
<proteinExistence type="inferred from homology"/>
<dbReference type="InterPro" id="IPR020845">
    <property type="entry name" value="AMP-binding_CS"/>
</dbReference>
<dbReference type="PROSITE" id="PS00455">
    <property type="entry name" value="AMP_BINDING"/>
    <property type="match status" value="1"/>
</dbReference>
<protein>
    <submittedName>
        <fullName evidence="4">AMP-binding protein</fullName>
    </submittedName>
</protein>
<dbReference type="EMBL" id="CP040916">
    <property type="protein sequence ID" value="QDQ16153.1"/>
    <property type="molecule type" value="Genomic_DNA"/>
</dbReference>
<dbReference type="SUPFAM" id="SSF56801">
    <property type="entry name" value="Acetyl-CoA synthetase-like"/>
    <property type="match status" value="1"/>
</dbReference>
<evidence type="ECO:0000259" key="2">
    <source>
        <dbReference type="Pfam" id="PF00501"/>
    </source>
</evidence>
<dbReference type="GO" id="GO:0031956">
    <property type="term" value="F:medium-chain fatty acid-CoA ligase activity"/>
    <property type="evidence" value="ECO:0007669"/>
    <property type="project" value="TreeGrafter"/>
</dbReference>
<accession>A0A516RKH9</accession>
<dbReference type="Pfam" id="PF13193">
    <property type="entry name" value="AMP-binding_C"/>
    <property type="match status" value="1"/>
</dbReference>
<reference evidence="4 5" key="1">
    <citation type="journal article" date="2019" name="J. Ind. Microbiol. Biotechnol.">
        <title>The complete genomic sequence of Streptomyces spectabilis NRRL-2792 and identification of secondary metabolite biosynthetic gene clusters.</title>
        <authorList>
            <person name="Sinha A."/>
            <person name="Phillips-Salemka S."/>
            <person name="Niraula T.A."/>
            <person name="Short K.A."/>
            <person name="Niraula N.P."/>
        </authorList>
    </citation>
    <scope>NUCLEOTIDE SEQUENCE [LARGE SCALE GENOMIC DNA]</scope>
    <source>
        <strain evidence="4 5">NRRL 2792</strain>
    </source>
</reference>
<comment type="similarity">
    <text evidence="1">Belongs to the ATP-dependent AMP-binding enzyme family.</text>
</comment>
<evidence type="ECO:0000259" key="3">
    <source>
        <dbReference type="Pfam" id="PF13193"/>
    </source>
</evidence>
<dbReference type="PANTHER" id="PTHR43201:SF8">
    <property type="entry name" value="ACYL-COA SYNTHETASE FAMILY MEMBER 3"/>
    <property type="match status" value="1"/>
</dbReference>
<dbReference type="Proteomes" id="UP000316806">
    <property type="component" value="Chromosome"/>
</dbReference>
<dbReference type="PANTHER" id="PTHR43201">
    <property type="entry name" value="ACYL-COA SYNTHETASE"/>
    <property type="match status" value="1"/>
</dbReference>
<gene>
    <name evidence="4" type="ORF">FH965_05580</name>
</gene>
<dbReference type="Pfam" id="PF00501">
    <property type="entry name" value="AMP-binding"/>
    <property type="match status" value="1"/>
</dbReference>
<dbReference type="GO" id="GO:0006631">
    <property type="term" value="P:fatty acid metabolic process"/>
    <property type="evidence" value="ECO:0007669"/>
    <property type="project" value="TreeGrafter"/>
</dbReference>
<sequence>MAGRSLAGDELTGAVGAVARSVAGARRIAVVAHPSAATLVAVAGALAAGATAVPLHPAAAPRERAHVLRDAVVDLVLDDDALAALTPRAAHTAPPPGPPPDETPALILYTSGSTGPPKGAVLPRRALAAGLDALAALWRWTPDDVLAHALPLSHVHGLVFGGLGPLRTGSPLVHTGPYLKPVPHASLYFGVPALWSSLGAADLRALSGARLLVSGADRLTGAVAERVHRLTGHRLLNRYAMTETLVVTSPHLTDLGADAAPGSVGRPVPGARVRLDPVDGEVLVRGSGLFSGYLGRGPAVDGDGWFRTGDLGSWLPDGSLRLLGRKDTDLIKSGGYRVGAGEVEDALLAHPAVTEAAVAGLPDDRLGQRVAAWIVAESPDRAALASFLAARLAPYKLPQEIHVVDALPRTALGKVHKRALVAERARSPQGQGS</sequence>
<feature type="domain" description="AMP-binding enzyme C-terminal" evidence="3">
    <location>
        <begin position="342"/>
        <end position="414"/>
    </location>
</feature>
<dbReference type="Gene3D" id="3.30.300.30">
    <property type="match status" value="1"/>
</dbReference>
<evidence type="ECO:0000313" key="4">
    <source>
        <dbReference type="EMBL" id="QDQ16153.1"/>
    </source>
</evidence>
<evidence type="ECO:0000256" key="1">
    <source>
        <dbReference type="ARBA" id="ARBA00006432"/>
    </source>
</evidence>
<dbReference type="InterPro" id="IPR045851">
    <property type="entry name" value="AMP-bd_C_sf"/>
</dbReference>
<evidence type="ECO:0000313" key="5">
    <source>
        <dbReference type="Proteomes" id="UP000316806"/>
    </source>
</evidence>
<name>A0A516RKH9_STRST</name>
<organism evidence="4 5">
    <name type="scientific">Streptomyces spectabilis</name>
    <dbReference type="NCBI Taxonomy" id="68270"/>
    <lineage>
        <taxon>Bacteria</taxon>
        <taxon>Bacillati</taxon>
        <taxon>Actinomycetota</taxon>
        <taxon>Actinomycetes</taxon>
        <taxon>Kitasatosporales</taxon>
        <taxon>Streptomycetaceae</taxon>
        <taxon>Streptomyces</taxon>
    </lineage>
</organism>
<dbReference type="InterPro" id="IPR025110">
    <property type="entry name" value="AMP-bd_C"/>
</dbReference>
<dbReference type="AlphaFoldDB" id="A0A516RKH9"/>
<dbReference type="InterPro" id="IPR042099">
    <property type="entry name" value="ANL_N_sf"/>
</dbReference>